<keyword evidence="5 6" id="KW-0413">Isomerase</keyword>
<dbReference type="GO" id="GO:0043094">
    <property type="term" value="P:metabolic compound salvage"/>
    <property type="evidence" value="ECO:0007669"/>
    <property type="project" value="UniProtKB-UniRule"/>
</dbReference>
<dbReference type="NCBIfam" id="NF003766">
    <property type="entry name" value="PRK05362.1"/>
    <property type="match status" value="1"/>
</dbReference>
<dbReference type="PANTHER" id="PTHR21110:SF0">
    <property type="entry name" value="PHOSPHOPENTOMUTASE"/>
    <property type="match status" value="1"/>
</dbReference>
<keyword evidence="3 6" id="KW-0479">Metal-binding</keyword>
<dbReference type="SUPFAM" id="SSF143856">
    <property type="entry name" value="DeoB insert domain-like"/>
    <property type="match status" value="1"/>
</dbReference>
<evidence type="ECO:0000256" key="7">
    <source>
        <dbReference type="NCBIfam" id="TIGR01696"/>
    </source>
</evidence>
<evidence type="ECO:0000256" key="4">
    <source>
        <dbReference type="ARBA" id="ARBA00023211"/>
    </source>
</evidence>
<dbReference type="EMBL" id="QFFZ01000033">
    <property type="protein sequence ID" value="TEB10062.1"/>
    <property type="molecule type" value="Genomic_DNA"/>
</dbReference>
<comment type="catalytic activity">
    <reaction evidence="6">
        <text>alpha-D-ribose 1-phosphate = D-ribose 5-phosphate</text>
        <dbReference type="Rhea" id="RHEA:18793"/>
        <dbReference type="ChEBI" id="CHEBI:57720"/>
        <dbReference type="ChEBI" id="CHEBI:78346"/>
        <dbReference type="EC" id="5.4.2.7"/>
    </reaction>
</comment>
<gene>
    <name evidence="6 9" type="primary">deoB</name>
    <name evidence="9" type="ORF">Pmgp_02655</name>
</gene>
<comment type="catalytic activity">
    <reaction evidence="6">
        <text>2-deoxy-alpha-D-ribose 1-phosphate = 2-deoxy-D-ribose 5-phosphate</text>
        <dbReference type="Rhea" id="RHEA:27658"/>
        <dbReference type="ChEBI" id="CHEBI:57259"/>
        <dbReference type="ChEBI" id="CHEBI:62877"/>
        <dbReference type="EC" id="5.4.2.7"/>
    </reaction>
</comment>
<name>A0A4Y7RN14_9FIRM</name>
<keyword evidence="2 6" id="KW-0963">Cytoplasm</keyword>
<proteinExistence type="inferred from homology"/>
<organism evidence="9 10">
    <name type="scientific">Pelotomaculum propionicicum</name>
    <dbReference type="NCBI Taxonomy" id="258475"/>
    <lineage>
        <taxon>Bacteria</taxon>
        <taxon>Bacillati</taxon>
        <taxon>Bacillota</taxon>
        <taxon>Clostridia</taxon>
        <taxon>Eubacteriales</taxon>
        <taxon>Desulfotomaculaceae</taxon>
        <taxon>Pelotomaculum</taxon>
    </lineage>
</organism>
<dbReference type="GO" id="GO:0030145">
    <property type="term" value="F:manganese ion binding"/>
    <property type="evidence" value="ECO:0007669"/>
    <property type="project" value="UniProtKB-UniRule"/>
</dbReference>
<dbReference type="PIRSF" id="PIRSF001491">
    <property type="entry name" value="Ppentomutase"/>
    <property type="match status" value="1"/>
</dbReference>
<dbReference type="GO" id="GO:0006018">
    <property type="term" value="P:2-deoxyribose 1-phosphate catabolic process"/>
    <property type="evidence" value="ECO:0007669"/>
    <property type="project" value="UniProtKB-UniRule"/>
</dbReference>
<dbReference type="Proteomes" id="UP000297597">
    <property type="component" value="Unassembled WGS sequence"/>
</dbReference>
<comment type="function">
    <text evidence="6">Isomerase that catalyzes the conversion of deoxy-ribose 1-phosphate (dRib-1-P) and ribose 1-phosphate (Rib-1-P) to deoxy-ribose 5-phosphate (dRib-5-P) and ribose 5-phosphate (Rib-5-P), respectively.</text>
</comment>
<dbReference type="InterPro" id="IPR024052">
    <property type="entry name" value="Phosphopentomutase_DeoB_cap_sf"/>
</dbReference>
<dbReference type="PANTHER" id="PTHR21110">
    <property type="entry name" value="PHOSPHOPENTOMUTASE"/>
    <property type="match status" value="1"/>
</dbReference>
<dbReference type="AlphaFoldDB" id="A0A4Y7RN14"/>
<feature type="domain" description="Metalloenzyme" evidence="8">
    <location>
        <begin position="33"/>
        <end position="405"/>
    </location>
</feature>
<dbReference type="Gene3D" id="3.40.720.10">
    <property type="entry name" value="Alkaline Phosphatase, subunit A"/>
    <property type="match status" value="1"/>
</dbReference>
<dbReference type="InterPro" id="IPR017850">
    <property type="entry name" value="Alkaline_phosphatase_core_sf"/>
</dbReference>
<dbReference type="Gene3D" id="3.30.70.1250">
    <property type="entry name" value="Phosphopentomutase"/>
    <property type="match status" value="1"/>
</dbReference>
<sequence length="419" mass="45570">MQFIPGKNSIGMHIYLRPTTKKAFGGSRMKIRRVALLVLDSVGVGELPDAADYGDTGSNTLGNIARAVGGLKMSNLGSFGLGNIISVEGVPPAVNPLASYGRMKEKSAGKDTTTGHWEMAGIILERPFPVYPNGFPSDLIKAYEEKIGRTVLGNKVASGTAIIDELGARHMETGSPIVYTSADSVFQVAAHQEIIPLEELYRICRIAREMLTGEHAVGRVIARPFEGKPGDFRRTANRHDFSLKPPGWTLLNLLKENGVKVTAVGKIKDIFDGEGISEAVPTKGNTDGMGKALKLIRSDTDGFIFTNLVDFDMLYGHRNNPRGYADALEELDRWLPELIVSLADDDVLIITADHGCDPTTVSTDHSREYVPLLVYGRHIQGGVDLGVRETFADIAATVAEIFGLKFNVGESFWPKVYKP</sequence>
<reference evidence="9 10" key="1">
    <citation type="journal article" date="2018" name="Environ. Microbiol.">
        <title>Novel energy conservation strategies and behaviour of Pelotomaculum schinkii driving syntrophic propionate catabolism.</title>
        <authorList>
            <person name="Hidalgo-Ahumada C.A.P."/>
            <person name="Nobu M.K."/>
            <person name="Narihiro T."/>
            <person name="Tamaki H."/>
            <person name="Liu W.T."/>
            <person name="Kamagata Y."/>
            <person name="Stams A.J.M."/>
            <person name="Imachi H."/>
            <person name="Sousa D.Z."/>
        </authorList>
    </citation>
    <scope>NUCLEOTIDE SEQUENCE [LARGE SCALE GENOMIC DNA]</scope>
    <source>
        <strain evidence="9 10">MGP</strain>
    </source>
</reference>
<evidence type="ECO:0000256" key="3">
    <source>
        <dbReference type="ARBA" id="ARBA00022723"/>
    </source>
</evidence>
<feature type="binding site" evidence="6">
    <location>
        <position position="354"/>
    </location>
    <ligand>
        <name>Mn(2+)</name>
        <dbReference type="ChEBI" id="CHEBI:29035"/>
        <label>1</label>
    </ligand>
</feature>
<feature type="binding site" evidence="6">
    <location>
        <position position="365"/>
    </location>
    <ligand>
        <name>Mn(2+)</name>
        <dbReference type="ChEBI" id="CHEBI:29035"/>
        <label>2</label>
    </ligand>
</feature>
<evidence type="ECO:0000259" key="8">
    <source>
        <dbReference type="Pfam" id="PF01676"/>
    </source>
</evidence>
<evidence type="ECO:0000256" key="1">
    <source>
        <dbReference type="ARBA" id="ARBA00010373"/>
    </source>
</evidence>
<dbReference type="GO" id="GO:0006015">
    <property type="term" value="P:5-phosphoribose 1-diphosphate biosynthetic process"/>
    <property type="evidence" value="ECO:0007669"/>
    <property type="project" value="UniProtKB-UniPathway"/>
</dbReference>
<dbReference type="CDD" id="cd16009">
    <property type="entry name" value="PPM"/>
    <property type="match status" value="1"/>
</dbReference>
<dbReference type="SUPFAM" id="SSF53649">
    <property type="entry name" value="Alkaline phosphatase-like"/>
    <property type="match status" value="1"/>
</dbReference>
<keyword evidence="10" id="KW-1185">Reference proteome</keyword>
<comment type="subcellular location">
    <subcellularLocation>
        <location evidence="6">Cytoplasm</location>
    </subcellularLocation>
</comment>
<evidence type="ECO:0000256" key="5">
    <source>
        <dbReference type="ARBA" id="ARBA00023235"/>
    </source>
</evidence>
<feature type="binding site" evidence="6">
    <location>
        <position position="317"/>
    </location>
    <ligand>
        <name>Mn(2+)</name>
        <dbReference type="ChEBI" id="CHEBI:29035"/>
        <label>2</label>
    </ligand>
</feature>
<dbReference type="UniPathway" id="UPA00087">
    <property type="reaction ID" value="UER00173"/>
</dbReference>
<dbReference type="EC" id="5.4.2.7" evidence="6 7"/>
<comment type="cofactor">
    <cofactor evidence="6">
        <name>Mn(2+)</name>
        <dbReference type="ChEBI" id="CHEBI:29035"/>
    </cofactor>
    <text evidence="6">Binds 2 manganese ions.</text>
</comment>
<feature type="binding site" evidence="6">
    <location>
        <position position="312"/>
    </location>
    <ligand>
        <name>Mn(2+)</name>
        <dbReference type="ChEBI" id="CHEBI:29035"/>
        <label>2</label>
    </ligand>
</feature>
<dbReference type="GO" id="GO:0005829">
    <property type="term" value="C:cytosol"/>
    <property type="evidence" value="ECO:0007669"/>
    <property type="project" value="TreeGrafter"/>
</dbReference>
<dbReference type="Pfam" id="PF01676">
    <property type="entry name" value="Metalloenzyme"/>
    <property type="match status" value="1"/>
</dbReference>
<evidence type="ECO:0000256" key="6">
    <source>
        <dbReference type="HAMAP-Rule" id="MF_00740"/>
    </source>
</evidence>
<feature type="binding site" evidence="6">
    <location>
        <position position="40"/>
    </location>
    <ligand>
        <name>Mn(2+)</name>
        <dbReference type="ChEBI" id="CHEBI:29035"/>
        <label>1</label>
    </ligand>
</feature>
<dbReference type="GO" id="GO:0000287">
    <property type="term" value="F:magnesium ion binding"/>
    <property type="evidence" value="ECO:0007669"/>
    <property type="project" value="UniProtKB-UniRule"/>
</dbReference>
<comment type="caution">
    <text evidence="9">The sequence shown here is derived from an EMBL/GenBank/DDBJ whole genome shotgun (WGS) entry which is preliminary data.</text>
</comment>
<evidence type="ECO:0000256" key="2">
    <source>
        <dbReference type="ARBA" id="ARBA00022490"/>
    </source>
</evidence>
<dbReference type="HAMAP" id="MF_00740">
    <property type="entry name" value="Phosphopentomut"/>
    <property type="match status" value="1"/>
</dbReference>
<dbReference type="FunFam" id="3.30.70.1250:FF:000001">
    <property type="entry name" value="Phosphopentomutase"/>
    <property type="match status" value="1"/>
</dbReference>
<accession>A0A4Y7RN14</accession>
<keyword evidence="4 6" id="KW-0464">Manganese</keyword>
<dbReference type="GO" id="GO:0008973">
    <property type="term" value="F:phosphopentomutase activity"/>
    <property type="evidence" value="ECO:0007669"/>
    <property type="project" value="UniProtKB-UniRule"/>
</dbReference>
<comment type="similarity">
    <text evidence="1 6">Belongs to the phosphopentomutase family.</text>
</comment>
<dbReference type="GO" id="GO:0009117">
    <property type="term" value="P:nucleotide metabolic process"/>
    <property type="evidence" value="ECO:0007669"/>
    <property type="project" value="UniProtKB-UniRule"/>
</dbReference>
<evidence type="ECO:0000313" key="9">
    <source>
        <dbReference type="EMBL" id="TEB10062.1"/>
    </source>
</evidence>
<dbReference type="InterPro" id="IPR006124">
    <property type="entry name" value="Metalloenzyme"/>
</dbReference>
<dbReference type="NCBIfam" id="TIGR01696">
    <property type="entry name" value="deoB"/>
    <property type="match status" value="1"/>
</dbReference>
<comment type="pathway">
    <text evidence="6">Carbohydrate degradation; 2-deoxy-D-ribose 1-phosphate degradation; D-glyceraldehyde 3-phosphate and acetaldehyde from 2-deoxy-alpha-D-ribose 1-phosphate: step 1/2.</text>
</comment>
<dbReference type="InterPro" id="IPR010045">
    <property type="entry name" value="DeoB"/>
</dbReference>
<feature type="binding site" evidence="6">
    <location>
        <position position="353"/>
    </location>
    <ligand>
        <name>Mn(2+)</name>
        <dbReference type="ChEBI" id="CHEBI:29035"/>
        <label>1</label>
    </ligand>
</feature>
<protein>
    <recommendedName>
        <fullName evidence="6 7">Phosphopentomutase</fullName>
        <ecNumber evidence="6 7">5.4.2.7</ecNumber>
    </recommendedName>
    <alternativeName>
        <fullName evidence="6">Phosphodeoxyribomutase</fullName>
    </alternativeName>
</protein>
<evidence type="ECO:0000313" key="10">
    <source>
        <dbReference type="Proteomes" id="UP000297597"/>
    </source>
</evidence>